<keyword evidence="3" id="KW-1185">Reference proteome</keyword>
<dbReference type="Gene3D" id="3.40.1350.10">
    <property type="match status" value="1"/>
</dbReference>
<dbReference type="GeneID" id="26739408"/>
<proteinExistence type="predicted"/>
<accession>A0A0S4FP28</accession>
<dbReference type="AlphaFoldDB" id="A0A0S4FP28"/>
<protein>
    <recommendedName>
        <fullName evidence="1">DUF4268 domain-containing protein</fullName>
    </recommendedName>
</protein>
<dbReference type="PATRIC" id="fig|2162.10.peg.1211"/>
<evidence type="ECO:0000313" key="3">
    <source>
        <dbReference type="Proteomes" id="UP000062768"/>
    </source>
</evidence>
<dbReference type="InterPro" id="IPR025364">
    <property type="entry name" value="DUF4268"/>
</dbReference>
<evidence type="ECO:0000259" key="1">
    <source>
        <dbReference type="Pfam" id="PF14088"/>
    </source>
</evidence>
<feature type="domain" description="DUF4268" evidence="1">
    <location>
        <begin position="174"/>
        <end position="310"/>
    </location>
</feature>
<dbReference type="Proteomes" id="UP000062768">
    <property type="component" value="Chromosome I"/>
</dbReference>
<sequence>MEKEIDLDEITEVALRNHFPREDVDFTPWLAQNLNLLGETIGIDLIASETESPIGSYRLDILAEESGSERKIAIENQFGTTDHSHLGQLITYMAGVNADVVIWLAEDFREEHITALNHLNQISTSETNFFAIKPRLIKIGDSKPALEFVIKAQPDTWEKDVKGQSRISKRELEYQKFWSELIESYSSKDPEFKLKRPTIYNSMKFMVKNGISYGWGFTRDKNFRIVLWIDTGTQERNHEILDTILNYKNDIESKLGNHMRYFKDENVQRIAINLTKEINSDIMNLDDETREELLNWSVRMMPKFREVFDPLIKEIV</sequence>
<reference evidence="2" key="1">
    <citation type="submission" date="2014-09" db="EMBL/GenBank/DDBJ databases">
        <authorList>
            <person name="Wibberg D."/>
        </authorList>
    </citation>
    <scope>NUCLEOTIDE SEQUENCE [LARGE SCALE GENOMIC DNA]</scope>
    <source>
        <strain evidence="2">Mb9</strain>
    </source>
</reference>
<dbReference type="RefSeq" id="WP_060537642.1">
    <property type="nucleotide sequence ID" value="NZ_LN734822.1"/>
</dbReference>
<dbReference type="Pfam" id="PF14088">
    <property type="entry name" value="DUF4268"/>
    <property type="match status" value="1"/>
</dbReference>
<gene>
    <name evidence="2" type="ORF">MB9_1158</name>
</gene>
<dbReference type="InterPro" id="IPR011856">
    <property type="entry name" value="tRNA_endonuc-like_dom_sf"/>
</dbReference>
<evidence type="ECO:0000313" key="2">
    <source>
        <dbReference type="EMBL" id="CEL24796.1"/>
    </source>
</evidence>
<dbReference type="GO" id="GO:0003676">
    <property type="term" value="F:nucleic acid binding"/>
    <property type="evidence" value="ECO:0007669"/>
    <property type="project" value="InterPro"/>
</dbReference>
<dbReference type="EMBL" id="LN734822">
    <property type="protein sequence ID" value="CEL24796.1"/>
    <property type="molecule type" value="Genomic_DNA"/>
</dbReference>
<organism evidence="2 3">
    <name type="scientific">Methanobacterium formicicum</name>
    <dbReference type="NCBI Taxonomy" id="2162"/>
    <lineage>
        <taxon>Archaea</taxon>
        <taxon>Methanobacteriati</taxon>
        <taxon>Methanobacteriota</taxon>
        <taxon>Methanomada group</taxon>
        <taxon>Methanobacteria</taxon>
        <taxon>Methanobacteriales</taxon>
        <taxon>Methanobacteriaceae</taxon>
        <taxon>Methanobacterium</taxon>
    </lineage>
</organism>
<name>A0A0S4FP28_METFO</name>